<gene>
    <name evidence="1" type="ORF">Ari01nite_39830</name>
</gene>
<organism evidence="1 2">
    <name type="scientific">Paractinoplanes rishiriensis</name>
    <dbReference type="NCBI Taxonomy" id="1050105"/>
    <lineage>
        <taxon>Bacteria</taxon>
        <taxon>Bacillati</taxon>
        <taxon>Actinomycetota</taxon>
        <taxon>Actinomycetes</taxon>
        <taxon>Micromonosporales</taxon>
        <taxon>Micromonosporaceae</taxon>
        <taxon>Paractinoplanes</taxon>
    </lineage>
</organism>
<sequence>MSPRTRLIPLGVLVLLAGCGEPPRQLPESPPYVTPSAPPISLAPSLPLVTQPLPPLNSNLGTYPSYPVPTTTTATTVPATPTPSHASLCPGPPTKAQIITLIRGKPGIPDAPLKVTDGPYCSGDWSFSQVVLSDETADEDEALLVVSTGKGATLALVEAGSEVCTPQVERDAPPGIRVLACGA</sequence>
<protein>
    <submittedName>
        <fullName evidence="1">Uncharacterized protein</fullName>
    </submittedName>
</protein>
<accession>A0A919MV73</accession>
<dbReference type="AlphaFoldDB" id="A0A919MV73"/>
<evidence type="ECO:0000313" key="1">
    <source>
        <dbReference type="EMBL" id="GIE96518.1"/>
    </source>
</evidence>
<name>A0A919MV73_9ACTN</name>
<dbReference type="Proteomes" id="UP000636960">
    <property type="component" value="Unassembled WGS sequence"/>
</dbReference>
<dbReference type="EMBL" id="BOMV01000048">
    <property type="protein sequence ID" value="GIE96518.1"/>
    <property type="molecule type" value="Genomic_DNA"/>
</dbReference>
<evidence type="ECO:0000313" key="2">
    <source>
        <dbReference type="Proteomes" id="UP000636960"/>
    </source>
</evidence>
<comment type="caution">
    <text evidence="1">The sequence shown here is derived from an EMBL/GenBank/DDBJ whole genome shotgun (WGS) entry which is preliminary data.</text>
</comment>
<keyword evidence="2" id="KW-1185">Reference proteome</keyword>
<reference evidence="1" key="1">
    <citation type="submission" date="2021-01" db="EMBL/GenBank/DDBJ databases">
        <title>Whole genome shotgun sequence of Actinoplanes rishiriensis NBRC 108556.</title>
        <authorList>
            <person name="Komaki H."/>
            <person name="Tamura T."/>
        </authorList>
    </citation>
    <scope>NUCLEOTIDE SEQUENCE</scope>
    <source>
        <strain evidence="1">NBRC 108556</strain>
    </source>
</reference>
<dbReference type="RefSeq" id="WP_203782770.1">
    <property type="nucleotide sequence ID" value="NZ_BOMV01000048.1"/>
</dbReference>
<proteinExistence type="predicted"/>
<dbReference type="PROSITE" id="PS51257">
    <property type="entry name" value="PROKAR_LIPOPROTEIN"/>
    <property type="match status" value="1"/>
</dbReference>